<keyword evidence="1" id="KW-0812">Transmembrane</keyword>
<dbReference type="EMBL" id="GGEC01012899">
    <property type="protein sequence ID" value="MBW93382.1"/>
    <property type="molecule type" value="Transcribed_RNA"/>
</dbReference>
<name>A0A2P2JIT5_RHIMU</name>
<proteinExistence type="predicted"/>
<feature type="transmembrane region" description="Helical" evidence="1">
    <location>
        <begin position="7"/>
        <end position="29"/>
    </location>
</feature>
<keyword evidence="1" id="KW-1133">Transmembrane helix</keyword>
<organism evidence="2">
    <name type="scientific">Rhizophora mucronata</name>
    <name type="common">Asiatic mangrove</name>
    <dbReference type="NCBI Taxonomy" id="61149"/>
    <lineage>
        <taxon>Eukaryota</taxon>
        <taxon>Viridiplantae</taxon>
        <taxon>Streptophyta</taxon>
        <taxon>Embryophyta</taxon>
        <taxon>Tracheophyta</taxon>
        <taxon>Spermatophyta</taxon>
        <taxon>Magnoliopsida</taxon>
        <taxon>eudicotyledons</taxon>
        <taxon>Gunneridae</taxon>
        <taxon>Pentapetalae</taxon>
        <taxon>rosids</taxon>
        <taxon>fabids</taxon>
        <taxon>Malpighiales</taxon>
        <taxon>Rhizophoraceae</taxon>
        <taxon>Rhizophora</taxon>
    </lineage>
</organism>
<dbReference type="AlphaFoldDB" id="A0A2P2JIT5"/>
<reference evidence="2" key="1">
    <citation type="submission" date="2018-02" db="EMBL/GenBank/DDBJ databases">
        <title>Rhizophora mucronata_Transcriptome.</title>
        <authorList>
            <person name="Meera S.P."/>
            <person name="Sreeshan A."/>
            <person name="Augustine A."/>
        </authorList>
    </citation>
    <scope>NUCLEOTIDE SEQUENCE</scope>
    <source>
        <tissue evidence="2">Leaf</tissue>
    </source>
</reference>
<protein>
    <submittedName>
        <fullName evidence="2">Uncharacterized protein</fullName>
    </submittedName>
</protein>
<evidence type="ECO:0000256" key="1">
    <source>
        <dbReference type="SAM" id="Phobius"/>
    </source>
</evidence>
<accession>A0A2P2JIT5</accession>
<evidence type="ECO:0000313" key="2">
    <source>
        <dbReference type="EMBL" id="MBW93382.1"/>
    </source>
</evidence>
<sequence>MNSQKVFLFYMTRFVIMHLSLSFYLHLYVTLIGDCPLDVHCFLADFD</sequence>
<keyword evidence="1" id="KW-0472">Membrane</keyword>